<dbReference type="PANTHER" id="PTHR31751">
    <property type="entry name" value="SI:CH211-108C17.2-RELATED-RELATED"/>
    <property type="match status" value="1"/>
</dbReference>
<keyword evidence="2" id="KW-1185">Reference proteome</keyword>
<organism evidence="1 2">
    <name type="scientific">Perca fluviatilis</name>
    <name type="common">European perch</name>
    <dbReference type="NCBI Taxonomy" id="8168"/>
    <lineage>
        <taxon>Eukaryota</taxon>
        <taxon>Metazoa</taxon>
        <taxon>Chordata</taxon>
        <taxon>Craniata</taxon>
        <taxon>Vertebrata</taxon>
        <taxon>Euteleostomi</taxon>
        <taxon>Actinopterygii</taxon>
        <taxon>Neopterygii</taxon>
        <taxon>Teleostei</taxon>
        <taxon>Neoteleostei</taxon>
        <taxon>Acanthomorphata</taxon>
        <taxon>Eupercaria</taxon>
        <taxon>Perciformes</taxon>
        <taxon>Percoidei</taxon>
        <taxon>Percidae</taxon>
        <taxon>Percinae</taxon>
        <taxon>Perca</taxon>
    </lineage>
</organism>
<dbReference type="AlphaFoldDB" id="A0A6A5ET78"/>
<sequence length="138" mass="16221">MEREAFVSTMDKLLTEVKLTEKCTDAHTQIASLMNPRSGRYKDSGVLHSWDMWHGAKNLAKKITAAGQLSGQKVLLQWTKDIINHFWYCCKTAETEVQFRKLWSSVLHHVTNEHKWYLGHCLHDRLPENQEKEWLEIE</sequence>
<dbReference type="EMBL" id="VHII01000003">
    <property type="protein sequence ID" value="KAF1392481.1"/>
    <property type="molecule type" value="Genomic_DNA"/>
</dbReference>
<accession>A0A6A5ET78</accession>
<dbReference type="Proteomes" id="UP000465112">
    <property type="component" value="Chromosome 3"/>
</dbReference>
<proteinExistence type="predicted"/>
<protein>
    <submittedName>
        <fullName evidence="1">Uncharacterized protein</fullName>
    </submittedName>
</protein>
<evidence type="ECO:0000313" key="1">
    <source>
        <dbReference type="EMBL" id="KAF1392481.1"/>
    </source>
</evidence>
<dbReference type="PANTHER" id="PTHR31751:SF7">
    <property type="entry name" value="THAP-TYPE DOMAIN-CONTAINING PROTEIN"/>
    <property type="match status" value="1"/>
</dbReference>
<evidence type="ECO:0000313" key="2">
    <source>
        <dbReference type="Proteomes" id="UP000465112"/>
    </source>
</evidence>
<comment type="caution">
    <text evidence="1">The sequence shown here is derived from an EMBL/GenBank/DDBJ whole genome shotgun (WGS) entry which is preliminary data.</text>
</comment>
<name>A0A6A5ET78_PERFL</name>
<reference evidence="1 2" key="1">
    <citation type="submission" date="2019-06" db="EMBL/GenBank/DDBJ databases">
        <title>A chromosome-scale genome assembly of the European perch, Perca fluviatilis.</title>
        <authorList>
            <person name="Roques C."/>
            <person name="Zahm M."/>
            <person name="Cabau C."/>
            <person name="Klopp C."/>
            <person name="Bouchez O."/>
            <person name="Donnadieu C."/>
            <person name="Kuhl H."/>
            <person name="Gislard M."/>
            <person name="Guendouz S."/>
            <person name="Journot L."/>
            <person name="Haffray P."/>
            <person name="Bestin A."/>
            <person name="Morvezen R."/>
            <person name="Feron R."/>
            <person name="Wen M."/>
            <person name="Jouanno E."/>
            <person name="Herpin A."/>
            <person name="Schartl M."/>
            <person name="Postlethwait J."/>
            <person name="Schaerlinger B."/>
            <person name="Chardard D."/>
            <person name="Lecocq T."/>
            <person name="Poncet C."/>
            <person name="Jaffrelo L."/>
            <person name="Lampietro C."/>
            <person name="Guiguen Y."/>
        </authorList>
    </citation>
    <scope>NUCLEOTIDE SEQUENCE [LARGE SCALE GENOMIC DNA]</scope>
    <source>
        <tissue evidence="1">Blood</tissue>
    </source>
</reference>
<gene>
    <name evidence="1" type="ORF">PFLUV_G00028380</name>
</gene>